<proteinExistence type="predicted"/>
<dbReference type="Gene3D" id="2.60.40.10">
    <property type="entry name" value="Immunoglobulins"/>
    <property type="match status" value="4"/>
</dbReference>
<dbReference type="CDD" id="cd00063">
    <property type="entry name" value="FN3"/>
    <property type="match status" value="1"/>
</dbReference>
<dbReference type="InterPro" id="IPR036116">
    <property type="entry name" value="FN3_sf"/>
</dbReference>
<organism evidence="2 3">
    <name type="scientific">Dyadobacter subterraneus</name>
    <dbReference type="NCBI Taxonomy" id="2773304"/>
    <lineage>
        <taxon>Bacteria</taxon>
        <taxon>Pseudomonadati</taxon>
        <taxon>Bacteroidota</taxon>
        <taxon>Cytophagia</taxon>
        <taxon>Cytophagales</taxon>
        <taxon>Spirosomataceae</taxon>
        <taxon>Dyadobacter</taxon>
    </lineage>
</organism>
<dbReference type="Proteomes" id="UP000634134">
    <property type="component" value="Unassembled WGS sequence"/>
</dbReference>
<comment type="caution">
    <text evidence="2">The sequence shown here is derived from an EMBL/GenBank/DDBJ whole genome shotgun (WGS) entry which is preliminary data.</text>
</comment>
<feature type="domain" description="Fibronectin type-III" evidence="1">
    <location>
        <begin position="522"/>
        <end position="616"/>
    </location>
</feature>
<name>A0ABR9WGE9_9BACT</name>
<dbReference type="RefSeq" id="WP_194122081.1">
    <property type="nucleotide sequence ID" value="NZ_JACYGY010000001.1"/>
</dbReference>
<reference evidence="3" key="1">
    <citation type="submission" date="2023-07" db="EMBL/GenBank/DDBJ databases">
        <title>Dyadobacter sp. nov 'subterranea' isolated from contaminted grondwater.</title>
        <authorList>
            <person name="Szabo I."/>
            <person name="Al-Omari J."/>
            <person name="Szerdahelyi S.G."/>
            <person name="Rado J."/>
        </authorList>
    </citation>
    <scope>NUCLEOTIDE SEQUENCE [LARGE SCALE GENOMIC DNA]</scope>
    <source>
        <strain evidence="3">UP-52</strain>
    </source>
</reference>
<sequence length="705" mass="78621">MKYLYKSIILILVFALLSPISSKAQQKIKKALANEKVISEIDSSVLGRYKIGIIAKAFGDSIVIRWAPNHAALFRQALKSGYMLTRRSLGDDKKMKLDYQITVKPWTKEEWLKNVSVKDTLAAACAQLVNGTNTPIGAKEDITLDKILDQQNQNDLRMMLALILGDVSPRNARGMALGWIDKNVKKGVQYNYYIIPLTDPKLYPVDVTGTSVVNIRATEQAHMLPLKTEVSEHLVMLKWNRRMAENSFSSYYVQRSDDGGKTFRRITSRPWTQPPASLLDDIIQYSDSVPQNYKAYQYKVFGITPFGELIPSEIISASAVDRTPPPSVENISAKHMYGSKVKVSWKYTKQPADLGGFVVSKSTSLDGTFMPLTSQPLNTAAREFTDTTAFPHLPNYYKVTAIDTARNLGLSLPVFCMIKDSDGPSKPKGVQGYIDTTGFVRIVWDPNPEPDIFGYRVVSANQADHVFTGDTKGYLALPLFNDTTTLNTLTNKKFFRIIAYDKSYNPSEPSDILELKRPDIVKPTAAVISGYTVSDSSVVISWSKSNSTDLAQQILMRRGKNTERWVELAKLDKNVTTYSDKSIKGHSTYGYALVSVDSSGLRSDVSFPLNVTTPKITPASVNALRAFVNPDKSVSLYWNYAVANCRFVIYKAAGNSGFASYDAIYDTMEYRDKKAEKGPLQYAVRVIYKDGMESGLSKIIEVNVK</sequence>
<evidence type="ECO:0000313" key="3">
    <source>
        <dbReference type="Proteomes" id="UP000634134"/>
    </source>
</evidence>
<protein>
    <recommendedName>
        <fullName evidence="1">Fibronectin type-III domain-containing protein</fullName>
    </recommendedName>
</protein>
<dbReference type="PROSITE" id="PS50853">
    <property type="entry name" value="FN3"/>
    <property type="match status" value="1"/>
</dbReference>
<evidence type="ECO:0000313" key="2">
    <source>
        <dbReference type="EMBL" id="MBE9463996.1"/>
    </source>
</evidence>
<keyword evidence="3" id="KW-1185">Reference proteome</keyword>
<accession>A0ABR9WGE9</accession>
<dbReference type="SUPFAM" id="SSF49265">
    <property type="entry name" value="Fibronectin type III"/>
    <property type="match status" value="2"/>
</dbReference>
<gene>
    <name evidence="2" type="ORF">IEE83_19095</name>
</gene>
<dbReference type="InterPro" id="IPR013783">
    <property type="entry name" value="Ig-like_fold"/>
</dbReference>
<dbReference type="EMBL" id="JACYGY010000001">
    <property type="protein sequence ID" value="MBE9463996.1"/>
    <property type="molecule type" value="Genomic_DNA"/>
</dbReference>
<dbReference type="InterPro" id="IPR003961">
    <property type="entry name" value="FN3_dom"/>
</dbReference>
<evidence type="ECO:0000259" key="1">
    <source>
        <dbReference type="PROSITE" id="PS50853"/>
    </source>
</evidence>